<protein>
    <submittedName>
        <fullName evidence="1">Uncharacterized protein</fullName>
    </submittedName>
</protein>
<accession>D8JVF5</accession>
<reference evidence="2" key="1">
    <citation type="journal article" date="2011" name="J. Bacteriol.">
        <title>Genome sequences of eight morphologically diverse alphaproteobacteria.</title>
        <authorList>
            <consortium name="US DOE Joint Genome Institute"/>
            <person name="Brown P.J."/>
            <person name="Kysela D.T."/>
            <person name="Buechlein A."/>
            <person name="Hemmerich C."/>
            <person name="Brun Y.V."/>
        </authorList>
    </citation>
    <scope>NUCLEOTIDE SEQUENCE [LARGE SCALE GENOMIC DNA]</scope>
    <source>
        <strain evidence="2">ATCC 51888 / DSM 1869 / NCIB 11706 / TK 0415</strain>
    </source>
</reference>
<gene>
    <name evidence="1" type="ordered locus">Hden_3014</name>
</gene>
<name>D8JVF5_HYPDA</name>
<dbReference type="KEGG" id="hdn:Hden_3014"/>
<dbReference type="Proteomes" id="UP000002033">
    <property type="component" value="Chromosome"/>
</dbReference>
<dbReference type="AlphaFoldDB" id="D8JVF5"/>
<evidence type="ECO:0000313" key="1">
    <source>
        <dbReference type="EMBL" id="ADJ24809.1"/>
    </source>
</evidence>
<proteinExistence type="predicted"/>
<sequence>MMLLAFNPTSVGQRMRNRSADMPWVARIFDRRAGRAPSEAILGGGQRLHVGLEESPRVADRSQLGRKAVKRFQFDRCFEFHWLDASHFGSALAERKYILSGLPQFVERSALPFLSTIAEVAQ</sequence>
<keyword evidence="2" id="KW-1185">Reference proteome</keyword>
<dbReference type="STRING" id="582899.Hden_3014"/>
<dbReference type="EMBL" id="CP002083">
    <property type="protein sequence ID" value="ADJ24809.1"/>
    <property type="molecule type" value="Genomic_DNA"/>
</dbReference>
<dbReference type="HOGENOM" id="CLU_2023563_0_0_5"/>
<organism evidence="1 2">
    <name type="scientific">Hyphomicrobium denitrificans (strain ATCC 51888 / DSM 1869 / NCIMB 11706 / TK 0415)</name>
    <dbReference type="NCBI Taxonomy" id="582899"/>
    <lineage>
        <taxon>Bacteria</taxon>
        <taxon>Pseudomonadati</taxon>
        <taxon>Pseudomonadota</taxon>
        <taxon>Alphaproteobacteria</taxon>
        <taxon>Hyphomicrobiales</taxon>
        <taxon>Hyphomicrobiaceae</taxon>
        <taxon>Hyphomicrobium</taxon>
    </lineage>
</organism>
<evidence type="ECO:0000313" key="2">
    <source>
        <dbReference type="Proteomes" id="UP000002033"/>
    </source>
</evidence>